<evidence type="ECO:0000256" key="2">
    <source>
        <dbReference type="ARBA" id="ARBA00022898"/>
    </source>
</evidence>
<dbReference type="PANTHER" id="PTHR30511">
    <property type="entry name" value="ALANINE RACEMASE"/>
    <property type="match status" value="1"/>
</dbReference>
<evidence type="ECO:0000259" key="4">
    <source>
        <dbReference type="Pfam" id="PF01168"/>
    </source>
</evidence>
<evidence type="ECO:0000313" key="5">
    <source>
        <dbReference type="EMBL" id="PWJ96305.1"/>
    </source>
</evidence>
<accession>A0AA45C918</accession>
<proteinExistence type="predicted"/>
<reference evidence="5 6" key="1">
    <citation type="submission" date="2018-05" db="EMBL/GenBank/DDBJ databases">
        <title>Genomic Encyclopedia of Type Strains, Phase IV (KMG-IV): sequencing the most valuable type-strain genomes for metagenomic binning, comparative biology and taxonomic classification.</title>
        <authorList>
            <person name="Goeker M."/>
        </authorList>
    </citation>
    <scope>NUCLEOTIDE SEQUENCE [LARGE SCALE GENOMIC DNA]</scope>
    <source>
        <strain evidence="5 6">DSM 24906</strain>
    </source>
</reference>
<dbReference type="RefSeq" id="WP_109603922.1">
    <property type="nucleotide sequence ID" value="NZ_JAMHJO010000001.1"/>
</dbReference>
<comment type="cofactor">
    <cofactor evidence="1">
        <name>pyridoxal 5'-phosphate</name>
        <dbReference type="ChEBI" id="CHEBI:597326"/>
    </cofactor>
</comment>
<dbReference type="GO" id="GO:0008784">
    <property type="term" value="F:alanine racemase activity"/>
    <property type="evidence" value="ECO:0007669"/>
    <property type="project" value="TreeGrafter"/>
</dbReference>
<dbReference type="AlphaFoldDB" id="A0AA45C918"/>
<dbReference type="PANTHER" id="PTHR30511:SF3">
    <property type="entry name" value="LYSINE RACEMASE"/>
    <property type="match status" value="1"/>
</dbReference>
<dbReference type="CDD" id="cd06815">
    <property type="entry name" value="PLPDE_III_AR_like_1"/>
    <property type="match status" value="1"/>
</dbReference>
<dbReference type="InterPro" id="IPR001608">
    <property type="entry name" value="Ala_racemase_N"/>
</dbReference>
<dbReference type="Gene3D" id="3.20.20.10">
    <property type="entry name" value="Alanine racemase"/>
    <property type="match status" value="1"/>
</dbReference>
<comment type="caution">
    <text evidence="5">The sequence shown here is derived from an EMBL/GenBank/DDBJ whole genome shotgun (WGS) entry which is preliminary data.</text>
</comment>
<dbReference type="Pfam" id="PF01168">
    <property type="entry name" value="Ala_racemase_N"/>
    <property type="match status" value="1"/>
</dbReference>
<dbReference type="Proteomes" id="UP000245921">
    <property type="component" value="Unassembled WGS sequence"/>
</dbReference>
<feature type="domain" description="Alanine racemase N-terminal" evidence="4">
    <location>
        <begin position="9"/>
        <end position="225"/>
    </location>
</feature>
<keyword evidence="2" id="KW-0663">Pyridoxal phosphate</keyword>
<keyword evidence="3" id="KW-0413">Isomerase</keyword>
<evidence type="ECO:0000313" key="6">
    <source>
        <dbReference type="Proteomes" id="UP000245921"/>
    </source>
</evidence>
<keyword evidence="6" id="KW-1185">Reference proteome</keyword>
<dbReference type="EMBL" id="QGGI01000002">
    <property type="protein sequence ID" value="PWJ96305.1"/>
    <property type="molecule type" value="Genomic_DNA"/>
</dbReference>
<dbReference type="GO" id="GO:0005829">
    <property type="term" value="C:cytosol"/>
    <property type="evidence" value="ECO:0007669"/>
    <property type="project" value="TreeGrafter"/>
</dbReference>
<dbReference type="InterPro" id="IPR000821">
    <property type="entry name" value="Ala_racemase"/>
</dbReference>
<protein>
    <submittedName>
        <fullName evidence="5">Amino acid racemase</fullName>
    </submittedName>
</protein>
<evidence type="ECO:0000256" key="3">
    <source>
        <dbReference type="ARBA" id="ARBA00023235"/>
    </source>
</evidence>
<dbReference type="GO" id="GO:0030170">
    <property type="term" value="F:pyridoxal phosphate binding"/>
    <property type="evidence" value="ECO:0007669"/>
    <property type="project" value="TreeGrafter"/>
</dbReference>
<sequence>MYPRIIFDGEKLIQNYKNIENKLKDKKIDLALVTKVICADPNIIKIFEENGAKLFADARLDNILKMKKNGIKGKFMLLRIPMISELEKVIENVDYVLISELKTLKKLGEISSSKNKKIKVIYMIDLGDLREGVWYKTSLNELIRASKVKGITLEGIGTNLGCFGGILPDENNMKEIVLIKNEFEKNTGIKLNLISGGATANLPLVEKNKLPIEINNLRIGEAIFCGTDVTNNRKVPGAVQDAITLEAEIVEIKDKPSIPVGNIGLDAFGRKPTFEDKGIRKKCIIAVGEQDIDPKGLKPKDKSIQVLHSSSDHTILDITNCEKEYDIGDIISFEMSYSCTLKASTSEYVKKIYNKPNK</sequence>
<dbReference type="SUPFAM" id="SSF51419">
    <property type="entry name" value="PLP-binding barrel"/>
    <property type="match status" value="1"/>
</dbReference>
<organism evidence="5 6">
    <name type="scientific">Oceanotoga teriensis</name>
    <dbReference type="NCBI Taxonomy" id="515440"/>
    <lineage>
        <taxon>Bacteria</taxon>
        <taxon>Thermotogati</taxon>
        <taxon>Thermotogota</taxon>
        <taxon>Thermotogae</taxon>
        <taxon>Petrotogales</taxon>
        <taxon>Petrotogaceae</taxon>
        <taxon>Oceanotoga</taxon>
    </lineage>
</organism>
<name>A0AA45C918_9BACT</name>
<dbReference type="InterPro" id="IPR029066">
    <property type="entry name" value="PLP-binding_barrel"/>
</dbReference>
<gene>
    <name evidence="5" type="ORF">C7380_102223</name>
</gene>
<evidence type="ECO:0000256" key="1">
    <source>
        <dbReference type="ARBA" id="ARBA00001933"/>
    </source>
</evidence>